<dbReference type="Gene3D" id="3.10.580.10">
    <property type="entry name" value="CBS-domain"/>
    <property type="match status" value="1"/>
</dbReference>
<feature type="domain" description="CBS" evidence="1">
    <location>
        <begin position="1"/>
        <end position="31"/>
    </location>
</feature>
<dbReference type="AlphaFoldDB" id="A0A645HY89"/>
<feature type="domain" description="CBS" evidence="1">
    <location>
        <begin position="56"/>
        <end position="98"/>
    </location>
</feature>
<evidence type="ECO:0000259" key="1">
    <source>
        <dbReference type="Pfam" id="PF00571"/>
    </source>
</evidence>
<reference evidence="2" key="1">
    <citation type="submission" date="2019-08" db="EMBL/GenBank/DDBJ databases">
        <authorList>
            <person name="Kucharzyk K."/>
            <person name="Murdoch R.W."/>
            <person name="Higgins S."/>
            <person name="Loffler F."/>
        </authorList>
    </citation>
    <scope>NUCLEOTIDE SEQUENCE</scope>
</reference>
<organism evidence="2">
    <name type="scientific">bioreactor metagenome</name>
    <dbReference type="NCBI Taxonomy" id="1076179"/>
    <lineage>
        <taxon>unclassified sequences</taxon>
        <taxon>metagenomes</taxon>
        <taxon>ecological metagenomes</taxon>
    </lineage>
</organism>
<evidence type="ECO:0000313" key="2">
    <source>
        <dbReference type="EMBL" id="MPN43840.1"/>
    </source>
</evidence>
<dbReference type="SUPFAM" id="SSF54631">
    <property type="entry name" value="CBS-domain pair"/>
    <property type="match status" value="1"/>
</dbReference>
<name>A0A645HY89_9ZZZZ</name>
<proteinExistence type="predicted"/>
<dbReference type="EMBL" id="VSSQ01102508">
    <property type="protein sequence ID" value="MPN43840.1"/>
    <property type="molecule type" value="Genomic_DNA"/>
</dbReference>
<accession>A0A645HY89</accession>
<gene>
    <name evidence="2" type="ORF">SDC9_191401</name>
</gene>
<sequence length="124" mass="14183">MRNHGYEAVPVISQDGRYIGTVNEGDFLWHIIDFGGYEKVKEHTIKDIVRRGCNKAVPITASPEELREAVMEYHFVPVIDDRGMFMGIVTRRALSDYFFEQSKVAETEKKKGAKRSAMMDVVNI</sequence>
<dbReference type="Pfam" id="PF00571">
    <property type="entry name" value="CBS"/>
    <property type="match status" value="2"/>
</dbReference>
<comment type="caution">
    <text evidence="2">The sequence shown here is derived from an EMBL/GenBank/DDBJ whole genome shotgun (WGS) entry which is preliminary data.</text>
</comment>
<dbReference type="InterPro" id="IPR000644">
    <property type="entry name" value="CBS_dom"/>
</dbReference>
<protein>
    <recommendedName>
        <fullName evidence="1">CBS domain-containing protein</fullName>
    </recommendedName>
</protein>
<dbReference type="InterPro" id="IPR046342">
    <property type="entry name" value="CBS_dom_sf"/>
</dbReference>